<dbReference type="Pfam" id="PF00193">
    <property type="entry name" value="Xlink"/>
    <property type="match status" value="1"/>
</dbReference>
<protein>
    <recommendedName>
        <fullName evidence="3">Link domain-containing protein</fullName>
    </recommendedName>
</protein>
<name>A0A6C0AQN0_9ZZZZ</name>
<dbReference type="GO" id="GO:0007155">
    <property type="term" value="P:cell adhesion"/>
    <property type="evidence" value="ECO:0007669"/>
    <property type="project" value="InterPro"/>
</dbReference>
<reference evidence="4" key="1">
    <citation type="journal article" date="2020" name="Nature">
        <title>Giant virus diversity and host interactions through global metagenomics.</title>
        <authorList>
            <person name="Schulz F."/>
            <person name="Roux S."/>
            <person name="Paez-Espino D."/>
            <person name="Jungbluth S."/>
            <person name="Walsh D.A."/>
            <person name="Denef V.J."/>
            <person name="McMahon K.D."/>
            <person name="Konstantinidis K.T."/>
            <person name="Eloe-Fadrosh E.A."/>
            <person name="Kyrpides N.C."/>
            <person name="Woyke T."/>
        </authorList>
    </citation>
    <scope>NUCLEOTIDE SEQUENCE</scope>
    <source>
        <strain evidence="4">GVMAG-S-1101165-79</strain>
    </source>
</reference>
<evidence type="ECO:0000259" key="3">
    <source>
        <dbReference type="PROSITE" id="PS50963"/>
    </source>
</evidence>
<keyword evidence="2" id="KW-0812">Transmembrane</keyword>
<dbReference type="InterPro" id="IPR016186">
    <property type="entry name" value="C-type_lectin-like/link_sf"/>
</dbReference>
<dbReference type="Gene3D" id="3.10.100.10">
    <property type="entry name" value="Mannose-Binding Protein A, subunit A"/>
    <property type="match status" value="1"/>
</dbReference>
<feature type="transmembrane region" description="Helical" evidence="2">
    <location>
        <begin position="22"/>
        <end position="42"/>
    </location>
</feature>
<sequence>MEVVNTTSTTNPVNMYNYLNTYILNPMVFIIIFLIIVAYYVFSSSSVSPNGLGNITGSNSNSGINIMSIIIIAILIVLVIINAFEYFFSINVTAYIQGLFSPKTQVDIVVDQSSIHPSPSPVPTIRFKKQVFNIPGNYYNYTNAKALCKAYGAELASYDQLEKAYNDGAEWCNYGWSSNQLALFPTQQKTYNTLQTIKGHENDCGRPGVNGGYIANPQVRFGVNCYGNKPKIRSEEEELMKTTSPYPETLQDKVFQKKVDFWKDKVDEILVSPFNHNSWGQ</sequence>
<organism evidence="4">
    <name type="scientific">viral metagenome</name>
    <dbReference type="NCBI Taxonomy" id="1070528"/>
    <lineage>
        <taxon>unclassified sequences</taxon>
        <taxon>metagenomes</taxon>
        <taxon>organismal metagenomes</taxon>
    </lineage>
</organism>
<proteinExistence type="predicted"/>
<keyword evidence="2" id="KW-0472">Membrane</keyword>
<dbReference type="GO" id="GO:0005540">
    <property type="term" value="F:hyaluronic acid binding"/>
    <property type="evidence" value="ECO:0007669"/>
    <property type="project" value="InterPro"/>
</dbReference>
<feature type="transmembrane region" description="Helical" evidence="2">
    <location>
        <begin position="63"/>
        <end position="84"/>
    </location>
</feature>
<accession>A0A6C0AQN0</accession>
<dbReference type="EMBL" id="MN740763">
    <property type="protein sequence ID" value="QHS82169.1"/>
    <property type="molecule type" value="Genomic_DNA"/>
</dbReference>
<dbReference type="SMART" id="SM00445">
    <property type="entry name" value="LINK"/>
    <property type="match status" value="1"/>
</dbReference>
<keyword evidence="1" id="KW-1015">Disulfide bond</keyword>
<dbReference type="InterPro" id="IPR016187">
    <property type="entry name" value="CTDL_fold"/>
</dbReference>
<dbReference type="SUPFAM" id="SSF56436">
    <property type="entry name" value="C-type lectin-like"/>
    <property type="match status" value="1"/>
</dbReference>
<feature type="domain" description="Link" evidence="3">
    <location>
        <begin position="127"/>
        <end position="227"/>
    </location>
</feature>
<dbReference type="InterPro" id="IPR000538">
    <property type="entry name" value="Link_dom"/>
</dbReference>
<dbReference type="AlphaFoldDB" id="A0A6C0AQN0"/>
<dbReference type="PROSITE" id="PS50963">
    <property type="entry name" value="LINK_2"/>
    <property type="match status" value="1"/>
</dbReference>
<evidence type="ECO:0000256" key="1">
    <source>
        <dbReference type="ARBA" id="ARBA00023157"/>
    </source>
</evidence>
<keyword evidence="2" id="KW-1133">Transmembrane helix</keyword>
<evidence type="ECO:0000256" key="2">
    <source>
        <dbReference type="SAM" id="Phobius"/>
    </source>
</evidence>
<evidence type="ECO:0000313" key="4">
    <source>
        <dbReference type="EMBL" id="QHS82169.1"/>
    </source>
</evidence>